<proteinExistence type="predicted"/>
<dbReference type="Proteomes" id="UP001583172">
    <property type="component" value="Unassembled WGS sequence"/>
</dbReference>
<gene>
    <name evidence="2" type="ORF">VTJ49DRAFT_6552</name>
</gene>
<reference evidence="2 3" key="1">
    <citation type="journal article" date="2024" name="Commun. Biol.">
        <title>Comparative genomic analysis of thermophilic fungi reveals convergent evolutionary adaptations and gene losses.</title>
        <authorList>
            <person name="Steindorff A.S."/>
            <person name="Aguilar-Pontes M.V."/>
            <person name="Robinson A.J."/>
            <person name="Andreopoulos B."/>
            <person name="LaButti K."/>
            <person name="Kuo A."/>
            <person name="Mondo S."/>
            <person name="Riley R."/>
            <person name="Otillar R."/>
            <person name="Haridas S."/>
            <person name="Lipzen A."/>
            <person name="Grimwood J."/>
            <person name="Schmutz J."/>
            <person name="Clum A."/>
            <person name="Reid I.D."/>
            <person name="Moisan M.C."/>
            <person name="Butler G."/>
            <person name="Nguyen T.T.M."/>
            <person name="Dewar K."/>
            <person name="Conant G."/>
            <person name="Drula E."/>
            <person name="Henrissat B."/>
            <person name="Hansel C."/>
            <person name="Singer S."/>
            <person name="Hutchinson M.I."/>
            <person name="de Vries R.P."/>
            <person name="Natvig D.O."/>
            <person name="Powell A.J."/>
            <person name="Tsang A."/>
            <person name="Grigoriev I.V."/>
        </authorList>
    </citation>
    <scope>NUCLEOTIDE SEQUENCE [LARGE SCALE GENOMIC DNA]</scope>
    <source>
        <strain evidence="2 3">CBS 620.91</strain>
    </source>
</reference>
<protein>
    <submittedName>
        <fullName evidence="2">Uncharacterized protein</fullName>
    </submittedName>
</protein>
<feature type="transmembrane region" description="Helical" evidence="1">
    <location>
        <begin position="347"/>
        <end position="370"/>
    </location>
</feature>
<comment type="caution">
    <text evidence="2">The sequence shown here is derived from an EMBL/GenBank/DDBJ whole genome shotgun (WGS) entry which is preliminary data.</text>
</comment>
<keyword evidence="3" id="KW-1185">Reference proteome</keyword>
<name>A0ABR3VIU4_HUMIN</name>
<keyword evidence="1" id="KW-1133">Transmembrane helix</keyword>
<evidence type="ECO:0000256" key="1">
    <source>
        <dbReference type="SAM" id="Phobius"/>
    </source>
</evidence>
<accession>A0ABR3VIU4</accession>
<dbReference type="Gene3D" id="1.20.58.340">
    <property type="entry name" value="Magnesium transport protein CorA, transmembrane region"/>
    <property type="match status" value="1"/>
</dbReference>
<evidence type="ECO:0000313" key="2">
    <source>
        <dbReference type="EMBL" id="KAL1841799.1"/>
    </source>
</evidence>
<dbReference type="EMBL" id="JAZGSY010000063">
    <property type="protein sequence ID" value="KAL1841799.1"/>
    <property type="molecule type" value="Genomic_DNA"/>
</dbReference>
<keyword evidence="1" id="KW-0472">Membrane</keyword>
<organism evidence="2 3">
    <name type="scientific">Humicola insolens</name>
    <name type="common">Soft-rot fungus</name>
    <dbReference type="NCBI Taxonomy" id="85995"/>
    <lineage>
        <taxon>Eukaryota</taxon>
        <taxon>Fungi</taxon>
        <taxon>Dikarya</taxon>
        <taxon>Ascomycota</taxon>
        <taxon>Pezizomycotina</taxon>
        <taxon>Sordariomycetes</taxon>
        <taxon>Sordariomycetidae</taxon>
        <taxon>Sordariales</taxon>
        <taxon>Chaetomiaceae</taxon>
        <taxon>Mycothermus</taxon>
    </lineage>
</organism>
<evidence type="ECO:0000313" key="3">
    <source>
        <dbReference type="Proteomes" id="UP001583172"/>
    </source>
</evidence>
<keyword evidence="1" id="KW-0812">Transmembrane</keyword>
<sequence>MHDSLYRHFGTQNLWEEYTVAKSPIVEVTEIWVPDDCLSLPAVTESKTISTPDVDNWLDEPPARTFATGTYTRSARLVWVGEDRNRRRASPSAIVLNHLATAWGLEDALAYARGCFAGVSTLEVGERRVFTVAYHPKLAVAWSHSTACGTCAIVFAEGEERTDLLRILSSEWRGSTVAHPMFPGLLCSLVLAHSLDKTLAEIKAAVREVEARTGHHRFASRHETRPAAGELGSLSAHMSGCAAKLANGTRKMKVVEAVNDFLAQHASGTASSCVQDDPFSPASLALLRHRVAMQEVDTTYVQQRVQIQIAALFHLIAQQDNAIAFATASATRSIAASSLQDSSSMKMLALVAMFFLPGSFVAALFSTPLFAWEDAYASDGMGVATRPQFALFWAVTAPLTVLVFLAYSLWMCVQGRRERAESHNAIPLGSV</sequence>
<feature type="transmembrane region" description="Helical" evidence="1">
    <location>
        <begin position="390"/>
        <end position="410"/>
    </location>
</feature>